<dbReference type="Gramene" id="AUR62031705-RA">
    <property type="protein sequence ID" value="AUR62031705-RA:cds"/>
    <property type="gene ID" value="AUR62031705"/>
</dbReference>
<keyword evidence="1" id="KW-0808">Transferase</keyword>
<dbReference type="Gene3D" id="3.40.1180.10">
    <property type="entry name" value="Decaprenyl diphosphate synthase-like"/>
    <property type="match status" value="1"/>
</dbReference>
<dbReference type="SUPFAM" id="SSF64005">
    <property type="entry name" value="Undecaprenyl diphosphate synthase"/>
    <property type="match status" value="1"/>
</dbReference>
<dbReference type="InterPro" id="IPR001441">
    <property type="entry name" value="UPP_synth-like"/>
</dbReference>
<proteinExistence type="predicted"/>
<organism evidence="2 3">
    <name type="scientific">Chenopodium quinoa</name>
    <name type="common">Quinoa</name>
    <dbReference type="NCBI Taxonomy" id="63459"/>
    <lineage>
        <taxon>Eukaryota</taxon>
        <taxon>Viridiplantae</taxon>
        <taxon>Streptophyta</taxon>
        <taxon>Embryophyta</taxon>
        <taxon>Tracheophyta</taxon>
        <taxon>Spermatophyta</taxon>
        <taxon>Magnoliopsida</taxon>
        <taxon>eudicotyledons</taxon>
        <taxon>Gunneridae</taxon>
        <taxon>Pentapetalae</taxon>
        <taxon>Caryophyllales</taxon>
        <taxon>Chenopodiaceae</taxon>
        <taxon>Chenopodioideae</taxon>
        <taxon>Atripliceae</taxon>
        <taxon>Chenopodium</taxon>
    </lineage>
</organism>
<reference evidence="2" key="2">
    <citation type="submission" date="2021-03" db="UniProtKB">
        <authorList>
            <consortium name="EnsemblPlants"/>
        </authorList>
    </citation>
    <scope>IDENTIFICATION</scope>
</reference>
<dbReference type="GO" id="GO:0045547">
    <property type="term" value="F:ditrans,polycis-polyprenyl diphosphate synthase [(2E,6E)-farnesyl diphosphate specific] activity"/>
    <property type="evidence" value="ECO:0007669"/>
    <property type="project" value="TreeGrafter"/>
</dbReference>
<sequence>MLHFTERHSSSNKINLSQSEGSITLEDVNEDLIEQHLSACGSRPLPDLYIRTSGLLRIGMLMGWQVGDVELYFTNTCAPDFGEDEFLDALRSYQQRTNRLFGR</sequence>
<evidence type="ECO:0000313" key="2">
    <source>
        <dbReference type="EnsemblPlants" id="AUR62031705-RA:cds"/>
    </source>
</evidence>
<accession>A0A803ML93</accession>
<dbReference type="Proteomes" id="UP000596660">
    <property type="component" value="Unplaced"/>
</dbReference>
<protein>
    <submittedName>
        <fullName evidence="2">Uncharacterized protein</fullName>
    </submittedName>
</protein>
<dbReference type="AlphaFoldDB" id="A0A803ML93"/>
<evidence type="ECO:0000256" key="1">
    <source>
        <dbReference type="ARBA" id="ARBA00022679"/>
    </source>
</evidence>
<reference evidence="2" key="1">
    <citation type="journal article" date="2017" name="Nature">
        <title>The genome of Chenopodium quinoa.</title>
        <authorList>
            <person name="Jarvis D.E."/>
            <person name="Ho Y.S."/>
            <person name="Lightfoot D.J."/>
            <person name="Schmoeckel S.M."/>
            <person name="Li B."/>
            <person name="Borm T.J.A."/>
            <person name="Ohyanagi H."/>
            <person name="Mineta K."/>
            <person name="Michell C.T."/>
            <person name="Saber N."/>
            <person name="Kharbatia N.M."/>
            <person name="Rupper R.R."/>
            <person name="Sharp A.R."/>
            <person name="Dally N."/>
            <person name="Boughton B.A."/>
            <person name="Woo Y.H."/>
            <person name="Gao G."/>
            <person name="Schijlen E.G.W.M."/>
            <person name="Guo X."/>
            <person name="Momin A.A."/>
            <person name="Negrao S."/>
            <person name="Al-Babili S."/>
            <person name="Gehring C."/>
            <person name="Roessner U."/>
            <person name="Jung C."/>
            <person name="Murphy K."/>
            <person name="Arold S.T."/>
            <person name="Gojobori T."/>
            <person name="van der Linden C.G."/>
            <person name="van Loo E.N."/>
            <person name="Jellen E.N."/>
            <person name="Maughan P.J."/>
            <person name="Tester M."/>
        </authorList>
    </citation>
    <scope>NUCLEOTIDE SEQUENCE [LARGE SCALE GENOMIC DNA]</scope>
    <source>
        <strain evidence="2">cv. PI 614886</strain>
    </source>
</reference>
<dbReference type="GO" id="GO:0016094">
    <property type="term" value="P:polyprenol biosynthetic process"/>
    <property type="evidence" value="ECO:0007669"/>
    <property type="project" value="TreeGrafter"/>
</dbReference>
<dbReference type="PANTHER" id="PTHR10291:SF0">
    <property type="entry name" value="DEHYDRODOLICHYL DIPHOSPHATE SYNTHASE 2"/>
    <property type="match status" value="1"/>
</dbReference>
<dbReference type="PANTHER" id="PTHR10291">
    <property type="entry name" value="DEHYDRODOLICHYL DIPHOSPHATE SYNTHASE FAMILY MEMBER"/>
    <property type="match status" value="1"/>
</dbReference>
<keyword evidence="3" id="KW-1185">Reference proteome</keyword>
<dbReference type="GO" id="GO:0009409">
    <property type="term" value="P:response to cold"/>
    <property type="evidence" value="ECO:0007669"/>
    <property type="project" value="TreeGrafter"/>
</dbReference>
<dbReference type="InterPro" id="IPR036424">
    <property type="entry name" value="UPP_synth-like_sf"/>
</dbReference>
<evidence type="ECO:0000313" key="3">
    <source>
        <dbReference type="Proteomes" id="UP000596660"/>
    </source>
</evidence>
<dbReference type="Pfam" id="PF01255">
    <property type="entry name" value="Prenyltransf"/>
    <property type="match status" value="1"/>
</dbReference>
<name>A0A803ML93_CHEQI</name>
<dbReference type="EnsemblPlants" id="AUR62031705-RA">
    <property type="protein sequence ID" value="AUR62031705-RA:cds"/>
    <property type="gene ID" value="AUR62031705"/>
</dbReference>
<dbReference type="GO" id="GO:0009668">
    <property type="term" value="P:plastid membrane organization"/>
    <property type="evidence" value="ECO:0007669"/>
    <property type="project" value="TreeGrafter"/>
</dbReference>
<dbReference type="GO" id="GO:0009570">
    <property type="term" value="C:chloroplast stroma"/>
    <property type="evidence" value="ECO:0007669"/>
    <property type="project" value="TreeGrafter"/>
</dbReference>